<dbReference type="Proteomes" id="UP000215914">
    <property type="component" value="Chromosome 2"/>
</dbReference>
<dbReference type="EMBL" id="MNCJ02000317">
    <property type="protein sequence ID" value="KAF5818757.1"/>
    <property type="molecule type" value="Genomic_DNA"/>
</dbReference>
<keyword evidence="11" id="KW-1185">Reference proteome</keyword>
<organism evidence="10 11">
    <name type="scientific">Helianthus annuus</name>
    <name type="common">Common sunflower</name>
    <dbReference type="NCBI Taxonomy" id="4232"/>
    <lineage>
        <taxon>Eukaryota</taxon>
        <taxon>Viridiplantae</taxon>
        <taxon>Streptophyta</taxon>
        <taxon>Embryophyta</taxon>
        <taxon>Tracheophyta</taxon>
        <taxon>Spermatophyta</taxon>
        <taxon>Magnoliopsida</taxon>
        <taxon>eudicotyledons</taxon>
        <taxon>Gunneridae</taxon>
        <taxon>Pentapetalae</taxon>
        <taxon>asterids</taxon>
        <taxon>campanulids</taxon>
        <taxon>Asterales</taxon>
        <taxon>Asteraceae</taxon>
        <taxon>Asteroideae</taxon>
        <taxon>Heliantheae alliance</taxon>
        <taxon>Heliantheae</taxon>
        <taxon>Helianthus</taxon>
    </lineage>
</organism>
<dbReference type="InterPro" id="IPR017972">
    <property type="entry name" value="Cyt_P450_CS"/>
</dbReference>
<accession>A0A251VIA2</accession>
<dbReference type="SUPFAM" id="SSF48264">
    <property type="entry name" value="Cytochrome P450"/>
    <property type="match status" value="1"/>
</dbReference>
<dbReference type="OMA" id="MEHQATD"/>
<dbReference type="FunFam" id="1.10.630.10:FF:000081">
    <property type="entry name" value="Cytochrome P450 CYP81N5"/>
    <property type="match status" value="1"/>
</dbReference>
<dbReference type="STRING" id="4232.A0A251VIA2"/>
<dbReference type="GO" id="GO:0020037">
    <property type="term" value="F:heme binding"/>
    <property type="evidence" value="ECO:0007669"/>
    <property type="project" value="InterPro"/>
</dbReference>
<evidence type="ECO:0000256" key="2">
    <source>
        <dbReference type="ARBA" id="ARBA00022617"/>
    </source>
</evidence>
<keyword evidence="6 8" id="KW-0503">Monooxygenase</keyword>
<dbReference type="Pfam" id="PF00067">
    <property type="entry name" value="p450"/>
    <property type="match status" value="1"/>
</dbReference>
<evidence type="ECO:0000313" key="10">
    <source>
        <dbReference type="EMBL" id="OTG34672.1"/>
    </source>
</evidence>
<dbReference type="InParanoid" id="A0A251VIA2"/>
<dbReference type="PRINTS" id="PR00463">
    <property type="entry name" value="EP450I"/>
</dbReference>
<dbReference type="GO" id="GO:0005506">
    <property type="term" value="F:iron ion binding"/>
    <property type="evidence" value="ECO:0007669"/>
    <property type="project" value="InterPro"/>
</dbReference>
<reference evidence="9" key="3">
    <citation type="submission" date="2020-06" db="EMBL/GenBank/DDBJ databases">
        <title>Helianthus annuus Genome sequencing and assembly Release 2.</title>
        <authorList>
            <person name="Gouzy J."/>
            <person name="Langlade N."/>
            <person name="Munos S."/>
        </authorList>
    </citation>
    <scope>NUCLEOTIDE SEQUENCE</scope>
    <source>
        <tissue evidence="9">Leaves</tissue>
    </source>
</reference>
<gene>
    <name evidence="10" type="ORF">HannXRQ_Chr02g0048361</name>
    <name evidence="9" type="ORF">HanXRQr2_Chr02g0069721</name>
</gene>
<dbReference type="GO" id="GO:0004497">
    <property type="term" value="F:monooxygenase activity"/>
    <property type="evidence" value="ECO:0000318"/>
    <property type="project" value="GO_Central"/>
</dbReference>
<dbReference type="CDD" id="cd20653">
    <property type="entry name" value="CYP81"/>
    <property type="match status" value="1"/>
</dbReference>
<keyword evidence="5 7" id="KW-0408">Iron</keyword>
<dbReference type="InterPro" id="IPR050651">
    <property type="entry name" value="Plant_Cytochrome_P450_Monoox"/>
</dbReference>
<dbReference type="InterPro" id="IPR036396">
    <property type="entry name" value="Cyt_P450_sf"/>
</dbReference>
<dbReference type="PANTHER" id="PTHR47947">
    <property type="entry name" value="CYTOCHROME P450 82C3-RELATED"/>
    <property type="match status" value="1"/>
</dbReference>
<sequence>METFYLILSSLIAIVCITKFIVGKNKNLPPSPFPSLPIVGHLYLLKSPLYRALAKVSNRHGPMLMLQFGTRRTLLVSSPAAVEECLTTNDATFANRPQLLAGKHIGYDYTTITWSNYNGHWRNLRRIASLELLSAQRLHALNPIHMEEARLLVNEVHRRAMRDDGMVEMKSLLFEMMLNVVMMMIAGKRFFGDLVADVEEARRFKGIVKDTFEVMESANVTDYLPWWKWVGGTELEKKMVALRAKRDAFMQDLLDDYKRQPIKENIEEKTNLIQVLVKLQEADPECYKDHVIKGLMLELLSAGSDATSGTMEWMLSLLLNNPQYLKKAQAEIDNYVGEDRLICESDISNLPYLRCIINETMRMYPPGPLLFHESSKDCKVGGYHIPGGTMIVINLWAIHNDPNNWEDPKKFKPERFKEVEGSRDGYKLIPFGSGRRGCPGENFAMLMVGLVVGTLIQCFEWERIDEKMIDMTEGKGITMPRANPLVAKCRSRGKMAKFLS</sequence>
<keyword evidence="2 7" id="KW-0349">Heme</keyword>
<evidence type="ECO:0000313" key="9">
    <source>
        <dbReference type="EMBL" id="KAF5818757.1"/>
    </source>
</evidence>
<evidence type="ECO:0000313" key="11">
    <source>
        <dbReference type="Proteomes" id="UP000215914"/>
    </source>
</evidence>
<evidence type="ECO:0000256" key="8">
    <source>
        <dbReference type="RuleBase" id="RU000461"/>
    </source>
</evidence>
<reference evidence="9 11" key="1">
    <citation type="journal article" date="2017" name="Nature">
        <title>The sunflower genome provides insights into oil metabolism, flowering and Asterid evolution.</title>
        <authorList>
            <person name="Badouin H."/>
            <person name="Gouzy J."/>
            <person name="Grassa C.J."/>
            <person name="Murat F."/>
            <person name="Staton S.E."/>
            <person name="Cottret L."/>
            <person name="Lelandais-Briere C."/>
            <person name="Owens G.L."/>
            <person name="Carrere S."/>
            <person name="Mayjonade B."/>
            <person name="Legrand L."/>
            <person name="Gill N."/>
            <person name="Kane N.C."/>
            <person name="Bowers J.E."/>
            <person name="Hubner S."/>
            <person name="Bellec A."/>
            <person name="Berard A."/>
            <person name="Berges H."/>
            <person name="Blanchet N."/>
            <person name="Boniface M.C."/>
            <person name="Brunel D."/>
            <person name="Catrice O."/>
            <person name="Chaidir N."/>
            <person name="Claudel C."/>
            <person name="Donnadieu C."/>
            <person name="Faraut T."/>
            <person name="Fievet G."/>
            <person name="Helmstetter N."/>
            <person name="King M."/>
            <person name="Knapp S.J."/>
            <person name="Lai Z."/>
            <person name="Le Paslier M.C."/>
            <person name="Lippi Y."/>
            <person name="Lorenzon L."/>
            <person name="Mandel J.R."/>
            <person name="Marage G."/>
            <person name="Marchand G."/>
            <person name="Marquand E."/>
            <person name="Bret-Mestries E."/>
            <person name="Morien E."/>
            <person name="Nambeesan S."/>
            <person name="Nguyen T."/>
            <person name="Pegot-Espagnet P."/>
            <person name="Pouilly N."/>
            <person name="Raftis F."/>
            <person name="Sallet E."/>
            <person name="Schiex T."/>
            <person name="Thomas J."/>
            <person name="Vandecasteele C."/>
            <person name="Vares D."/>
            <person name="Vear F."/>
            <person name="Vautrin S."/>
            <person name="Crespi M."/>
            <person name="Mangin B."/>
            <person name="Burke J.M."/>
            <person name="Salse J."/>
            <person name="Munos S."/>
            <person name="Vincourt P."/>
            <person name="Rieseberg L.H."/>
            <person name="Langlade N.B."/>
        </authorList>
    </citation>
    <scope>NUCLEOTIDE SEQUENCE [LARGE SCALE GENOMIC DNA]</scope>
    <source>
        <strain evidence="11">cv. SF193</strain>
        <tissue evidence="9">Leaves</tissue>
    </source>
</reference>
<evidence type="ECO:0000256" key="1">
    <source>
        <dbReference type="ARBA" id="ARBA00010617"/>
    </source>
</evidence>
<comment type="similarity">
    <text evidence="1 8">Belongs to the cytochrome P450 family.</text>
</comment>
<dbReference type="InterPro" id="IPR001128">
    <property type="entry name" value="Cyt_P450"/>
</dbReference>
<name>A0A251VIA2_HELAN</name>
<feature type="binding site" description="axial binding residue" evidence="7">
    <location>
        <position position="438"/>
    </location>
    <ligand>
        <name>heme</name>
        <dbReference type="ChEBI" id="CHEBI:30413"/>
    </ligand>
    <ligandPart>
        <name>Fe</name>
        <dbReference type="ChEBI" id="CHEBI:18248"/>
    </ligandPart>
</feature>
<dbReference type="PRINTS" id="PR00385">
    <property type="entry name" value="P450"/>
</dbReference>
<evidence type="ECO:0000256" key="4">
    <source>
        <dbReference type="ARBA" id="ARBA00023002"/>
    </source>
</evidence>
<dbReference type="PROSITE" id="PS00086">
    <property type="entry name" value="CYTOCHROME_P450"/>
    <property type="match status" value="1"/>
</dbReference>
<dbReference type="EC" id="1.14.14.90" evidence="9"/>
<keyword evidence="3 7" id="KW-0479">Metal-binding</keyword>
<reference evidence="10" key="2">
    <citation type="submission" date="2017-02" db="EMBL/GenBank/DDBJ databases">
        <title>Sunflower complete genome.</title>
        <authorList>
            <person name="Langlade N."/>
            <person name="Munos S."/>
        </authorList>
    </citation>
    <scope>NUCLEOTIDE SEQUENCE [LARGE SCALE GENOMIC DNA]</scope>
    <source>
        <tissue evidence="10">Leaves</tissue>
    </source>
</reference>
<dbReference type="PANTHER" id="PTHR47947:SF3">
    <property type="entry name" value="CYTOCHROME P450 81D1-LIKE"/>
    <property type="match status" value="1"/>
</dbReference>
<dbReference type="AlphaFoldDB" id="A0A251VIA2"/>
<dbReference type="Gramene" id="mRNA:HanXRQr2_Chr02g0069721">
    <property type="protein sequence ID" value="mRNA:HanXRQr2_Chr02g0069721"/>
    <property type="gene ID" value="HanXRQr2_Chr02g0069721"/>
</dbReference>
<dbReference type="Gene3D" id="1.10.630.10">
    <property type="entry name" value="Cytochrome P450"/>
    <property type="match status" value="1"/>
</dbReference>
<dbReference type="GO" id="GO:0033773">
    <property type="term" value="F:isoflavone 2'-hydroxylase activity"/>
    <property type="evidence" value="ECO:0007669"/>
    <property type="project" value="UniProtKB-EC"/>
</dbReference>
<evidence type="ECO:0000256" key="6">
    <source>
        <dbReference type="ARBA" id="ARBA00023033"/>
    </source>
</evidence>
<evidence type="ECO:0000256" key="3">
    <source>
        <dbReference type="ARBA" id="ARBA00022723"/>
    </source>
</evidence>
<protein>
    <submittedName>
        <fullName evidence="9">Isoflavone 2'-hydroxylase</fullName>
        <ecNumber evidence="9">1.14.14.90</ecNumber>
    </submittedName>
    <submittedName>
        <fullName evidence="10">Putative cytochrome P450</fullName>
    </submittedName>
</protein>
<dbReference type="EMBL" id="CM007891">
    <property type="protein sequence ID" value="OTG34672.1"/>
    <property type="molecule type" value="Genomic_DNA"/>
</dbReference>
<proteinExistence type="inferred from homology"/>
<comment type="cofactor">
    <cofactor evidence="7">
        <name>heme</name>
        <dbReference type="ChEBI" id="CHEBI:30413"/>
    </cofactor>
</comment>
<evidence type="ECO:0000256" key="7">
    <source>
        <dbReference type="PIRSR" id="PIRSR602401-1"/>
    </source>
</evidence>
<keyword evidence="4 8" id="KW-0560">Oxidoreductase</keyword>
<dbReference type="OrthoDB" id="1055148at2759"/>
<dbReference type="InterPro" id="IPR002401">
    <property type="entry name" value="Cyt_P450_E_grp-I"/>
</dbReference>
<evidence type="ECO:0000256" key="5">
    <source>
        <dbReference type="ARBA" id="ARBA00023004"/>
    </source>
</evidence>